<evidence type="ECO:0000313" key="3">
    <source>
        <dbReference type="Proteomes" id="UP001058860"/>
    </source>
</evidence>
<feature type="domain" description="BLUF" evidence="1">
    <location>
        <begin position="17"/>
        <end position="108"/>
    </location>
</feature>
<proteinExistence type="predicted"/>
<keyword evidence="3" id="KW-1185">Reference proteome</keyword>
<dbReference type="SUPFAM" id="SSF54975">
    <property type="entry name" value="Acylphosphatase/BLUF domain-like"/>
    <property type="match status" value="1"/>
</dbReference>
<sequence>MALPIARPCDDAGVNVLLRLLYVSDARPGLDDADIATILDSARRHNEPLGITGALSARGGHFAQVLEGPELAVLQTYVRIAEDDRHSNPQLITIGPATDRIYGDWFMGGVSDDRNPLVQVDELRALRDHTVRRDQATLLMGRWLTLLQSQTKP</sequence>
<evidence type="ECO:0000259" key="1">
    <source>
        <dbReference type="PROSITE" id="PS50925"/>
    </source>
</evidence>
<dbReference type="SMART" id="SM01034">
    <property type="entry name" value="BLUF"/>
    <property type="match status" value="1"/>
</dbReference>
<evidence type="ECO:0000313" key="2">
    <source>
        <dbReference type="EMBL" id="UUY03087.1"/>
    </source>
</evidence>
<accession>A0ABY5PET4</accession>
<protein>
    <submittedName>
        <fullName evidence="2">BLUF domain-containing protein</fullName>
    </submittedName>
</protein>
<reference evidence="3" key="1">
    <citation type="submission" date="2021-11" db="EMBL/GenBank/DDBJ databases">
        <title>Cultivation dependent microbiological survey of springs from the worlds oldest radium mine currently devoted to the extraction of radon-saturated water.</title>
        <authorList>
            <person name="Kapinusova G."/>
            <person name="Smrhova T."/>
            <person name="Strejcek M."/>
            <person name="Suman J."/>
            <person name="Jani K."/>
            <person name="Pajer P."/>
            <person name="Uhlik O."/>
        </authorList>
    </citation>
    <scope>NUCLEOTIDE SEQUENCE [LARGE SCALE GENOMIC DNA]</scope>
    <source>
        <strain evidence="3">J379</strain>
    </source>
</reference>
<dbReference type="RefSeq" id="WP_353863600.1">
    <property type="nucleotide sequence ID" value="NZ_CP088295.1"/>
</dbReference>
<name>A0ABY5PET4_9ACTN</name>
<gene>
    <name evidence="2" type="ORF">LRS13_20785</name>
</gene>
<dbReference type="InterPro" id="IPR007024">
    <property type="entry name" value="BLUF_domain"/>
</dbReference>
<dbReference type="EMBL" id="CP088295">
    <property type="protein sequence ID" value="UUY03087.1"/>
    <property type="molecule type" value="Genomic_DNA"/>
</dbReference>
<dbReference type="Pfam" id="PF04940">
    <property type="entry name" value="BLUF"/>
    <property type="match status" value="1"/>
</dbReference>
<dbReference type="InterPro" id="IPR036046">
    <property type="entry name" value="Acylphosphatase-like_dom_sf"/>
</dbReference>
<dbReference type="Gene3D" id="3.30.70.100">
    <property type="match status" value="1"/>
</dbReference>
<organism evidence="2 3">
    <name type="scientific">Svornostia abyssi</name>
    <dbReference type="NCBI Taxonomy" id="2898438"/>
    <lineage>
        <taxon>Bacteria</taxon>
        <taxon>Bacillati</taxon>
        <taxon>Actinomycetota</taxon>
        <taxon>Thermoleophilia</taxon>
        <taxon>Solirubrobacterales</taxon>
        <taxon>Baekduiaceae</taxon>
        <taxon>Svornostia</taxon>
    </lineage>
</organism>
<dbReference type="PROSITE" id="PS50925">
    <property type="entry name" value="BLUF"/>
    <property type="match status" value="1"/>
</dbReference>
<dbReference type="Proteomes" id="UP001058860">
    <property type="component" value="Chromosome"/>
</dbReference>